<dbReference type="PATRIC" id="fig|1224164.3.peg.2039"/>
<dbReference type="Pfam" id="PF05425">
    <property type="entry name" value="CopD"/>
    <property type="match status" value="1"/>
</dbReference>
<dbReference type="GO" id="GO:0006825">
    <property type="term" value="P:copper ion transport"/>
    <property type="evidence" value="ECO:0007669"/>
    <property type="project" value="InterPro"/>
</dbReference>
<keyword evidence="3 6" id="KW-0812">Transmembrane</keyword>
<gene>
    <name evidence="8" type="ORF">B843_10095</name>
</gene>
<feature type="transmembrane region" description="Helical" evidence="6">
    <location>
        <begin position="190"/>
        <end position="209"/>
    </location>
</feature>
<evidence type="ECO:0000313" key="8">
    <source>
        <dbReference type="EMBL" id="AHI23404.1"/>
    </source>
</evidence>
<keyword evidence="5 6" id="KW-0472">Membrane</keyword>
<feature type="transmembrane region" description="Helical" evidence="6">
    <location>
        <begin position="221"/>
        <end position="239"/>
    </location>
</feature>
<feature type="transmembrane region" description="Helical" evidence="6">
    <location>
        <begin position="155"/>
        <end position="178"/>
    </location>
</feature>
<dbReference type="STRING" id="1224164.B843_10095"/>
<feature type="transmembrane region" description="Helical" evidence="6">
    <location>
        <begin position="259"/>
        <end position="277"/>
    </location>
</feature>
<dbReference type="AlphaFoldDB" id="W5Y3E6"/>
<feature type="transmembrane region" description="Helical" evidence="6">
    <location>
        <begin position="532"/>
        <end position="550"/>
    </location>
</feature>
<dbReference type="PANTHER" id="PTHR34820:SF4">
    <property type="entry name" value="INNER MEMBRANE PROTEIN YEBZ"/>
    <property type="match status" value="1"/>
</dbReference>
<evidence type="ECO:0000256" key="3">
    <source>
        <dbReference type="ARBA" id="ARBA00022692"/>
    </source>
</evidence>
<proteinExistence type="predicted"/>
<dbReference type="KEGG" id="cvt:B843_10095"/>
<dbReference type="InterPro" id="IPR019108">
    <property type="entry name" value="Caa3_assmbl_CtaG-rel"/>
</dbReference>
<evidence type="ECO:0000256" key="2">
    <source>
        <dbReference type="ARBA" id="ARBA00022475"/>
    </source>
</evidence>
<evidence type="ECO:0000313" key="9">
    <source>
        <dbReference type="Proteomes" id="UP000019222"/>
    </source>
</evidence>
<feature type="transmembrane region" description="Helical" evidence="6">
    <location>
        <begin position="614"/>
        <end position="637"/>
    </location>
</feature>
<feature type="domain" description="Copper resistance protein D" evidence="7">
    <location>
        <begin position="253"/>
        <end position="346"/>
    </location>
</feature>
<feature type="transmembrane region" description="Helical" evidence="6">
    <location>
        <begin position="73"/>
        <end position="94"/>
    </location>
</feature>
<evidence type="ECO:0000256" key="5">
    <source>
        <dbReference type="ARBA" id="ARBA00023136"/>
    </source>
</evidence>
<evidence type="ECO:0000256" key="4">
    <source>
        <dbReference type="ARBA" id="ARBA00022989"/>
    </source>
</evidence>
<dbReference type="InterPro" id="IPR008457">
    <property type="entry name" value="Cu-R_CopD_dom"/>
</dbReference>
<dbReference type="Proteomes" id="UP000019222">
    <property type="component" value="Chromosome"/>
</dbReference>
<feature type="transmembrane region" description="Helical" evidence="6">
    <location>
        <begin position="387"/>
        <end position="407"/>
    </location>
</feature>
<feature type="transmembrane region" description="Helical" evidence="6">
    <location>
        <begin position="571"/>
        <end position="594"/>
    </location>
</feature>
<feature type="transmembrane region" description="Helical" evidence="6">
    <location>
        <begin position="115"/>
        <end position="135"/>
    </location>
</feature>
<dbReference type="EMBL" id="CP004353">
    <property type="protein sequence ID" value="AHI23404.1"/>
    <property type="molecule type" value="Genomic_DNA"/>
</dbReference>
<keyword evidence="2" id="KW-1003">Cell membrane</keyword>
<evidence type="ECO:0000256" key="1">
    <source>
        <dbReference type="ARBA" id="ARBA00004651"/>
    </source>
</evidence>
<feature type="transmembrane region" description="Helical" evidence="6">
    <location>
        <begin position="419"/>
        <end position="441"/>
    </location>
</feature>
<feature type="transmembrane region" description="Helical" evidence="6">
    <location>
        <begin position="453"/>
        <end position="477"/>
    </location>
</feature>
<protein>
    <recommendedName>
        <fullName evidence="7">Copper resistance protein D domain-containing protein</fullName>
    </recommendedName>
</protein>
<accession>W5Y3E6</accession>
<dbReference type="eggNOG" id="COG3336">
    <property type="taxonomic scope" value="Bacteria"/>
</dbReference>
<dbReference type="GO" id="GO:0005886">
    <property type="term" value="C:plasma membrane"/>
    <property type="evidence" value="ECO:0007669"/>
    <property type="project" value="UniProtKB-SubCell"/>
</dbReference>
<dbReference type="PANTHER" id="PTHR34820">
    <property type="entry name" value="INNER MEMBRANE PROTEIN YEBZ"/>
    <property type="match status" value="1"/>
</dbReference>
<evidence type="ECO:0000259" key="7">
    <source>
        <dbReference type="Pfam" id="PF05425"/>
    </source>
</evidence>
<comment type="subcellular location">
    <subcellularLocation>
        <location evidence="1">Cell membrane</location>
        <topology evidence="1">Multi-pass membrane protein</topology>
    </subcellularLocation>
</comment>
<organism evidence="8 9">
    <name type="scientific">Corynebacterium vitaeruminis DSM 20294</name>
    <dbReference type="NCBI Taxonomy" id="1224164"/>
    <lineage>
        <taxon>Bacteria</taxon>
        <taxon>Bacillati</taxon>
        <taxon>Actinomycetota</taxon>
        <taxon>Actinomycetes</taxon>
        <taxon>Mycobacteriales</taxon>
        <taxon>Corynebacteriaceae</taxon>
        <taxon>Corynebacterium</taxon>
    </lineage>
</organism>
<evidence type="ECO:0000256" key="6">
    <source>
        <dbReference type="SAM" id="Phobius"/>
    </source>
</evidence>
<feature type="transmembrane region" description="Helical" evidence="6">
    <location>
        <begin position="26"/>
        <end position="48"/>
    </location>
</feature>
<reference evidence="8 9" key="1">
    <citation type="submission" date="2013-02" db="EMBL/GenBank/DDBJ databases">
        <title>The complete genome sequence of Corynebacterium vitaeruminis DSM 20294.</title>
        <authorList>
            <person name="Ruckert C."/>
            <person name="Albersmeier A."/>
            <person name="Kalinowski J."/>
        </authorList>
    </citation>
    <scope>NUCLEOTIDE SEQUENCE [LARGE SCALE GENOMIC DNA]</scope>
    <source>
        <strain evidence="9">ATCC 10234</strain>
    </source>
</reference>
<feature type="transmembrane region" description="Helical" evidence="6">
    <location>
        <begin position="324"/>
        <end position="346"/>
    </location>
</feature>
<dbReference type="eggNOG" id="COG1276">
    <property type="taxonomic scope" value="Bacteria"/>
</dbReference>
<keyword evidence="4 6" id="KW-1133">Transmembrane helix</keyword>
<feature type="transmembrane region" description="Helical" evidence="6">
    <location>
        <begin position="498"/>
        <end position="520"/>
    </location>
</feature>
<sequence>MGVRWATLKPMPDTQTSAAGKARASWPLYAGFALVAGFVAAVLGWIFAGDSLAALGIPDPGILTTAGYPFLRGVGWLLVALSVGSFLTSAFFISPASDDLPHARLTVDGVLAARTGSLAALGFGLIELLMVPMALSDVSGQPLSEALKPSSWSIAIGQVSAAQAALASAIIALVFGLVSLGLRSWMWQPVWLVFAILQVAPLGLEGHSASGGDHDYGTNSLLLHLLFAFLWVGGLIGLIAHGRRLGPNLAVGVRRYSTLALVSIIAMALTGIINAAIRVRVEDLFTVAYGRVIVAKFLLTVLLGVFGFAHRQRTIPQLEKKPRLFIRVAVVEVIVMAATMGVAVSLGRTPPPPPRDITLSQMVLDMGYEVTKAPTVTSVWTVWRYDLMFTTFGIVLTGLYLWGLYRLREQGKSWPWWRTFWFLLGSVGLAVSMSSGVGLYMPAQFSMHMVTHMVLSMVIPVFLVIGAPLTLALETIAPGEPGKPGMREWIEAFLHSKSLRFIMHPAANTIQFITIFYLLYITPWYSLMVSEHAGHLIMNWVFLTSGYIYYWEMIGGDPKPVENSVMKRLAWLVFSMPFHLYFGVYLMQLSQILAEDFYSNLNLPYPVDLMHDQNVGGGIAWASGSFPLIVVFGTLFLQWLKEDKEEIEEFDRREEETGIDEMDAYNEMLARMNSGEMDNVSEYHNQRFER</sequence>
<name>W5Y3E6_9CORY</name>
<dbReference type="HOGENOM" id="CLU_016803_0_0_11"/>
<dbReference type="InterPro" id="IPR032694">
    <property type="entry name" value="CopC/D"/>
</dbReference>
<dbReference type="Pfam" id="PF09678">
    <property type="entry name" value="Caa3_CtaG"/>
    <property type="match status" value="1"/>
</dbReference>
<feature type="transmembrane region" description="Helical" evidence="6">
    <location>
        <begin position="289"/>
        <end position="309"/>
    </location>
</feature>
<keyword evidence="9" id="KW-1185">Reference proteome</keyword>